<reference evidence="1" key="1">
    <citation type="submission" date="2025-08" db="UniProtKB">
        <authorList>
            <consortium name="RefSeq"/>
        </authorList>
    </citation>
    <scope>IDENTIFICATION</scope>
    <source>
        <tissue evidence="1">Whole insect</tissue>
    </source>
</reference>
<proteinExistence type="predicted"/>
<gene>
    <name evidence="1" type="primary">LOC114341457</name>
</gene>
<sequence length="137" mass="16117">MLSNMHHLNSNLHIWIQSGTAGKKQYIDICKIYEHFGDSICKALAGFHALTGCDYNPCFHRKGKKRPFNIMKSFEQYKEAFYALGDIDFDEETVFEILETYICHIYGTGITKRILQRKVNDIRLTIFNRRYKLKDVN</sequence>
<dbReference type="AlphaFoldDB" id="A0A6P7GW55"/>
<evidence type="ECO:0000313" key="1">
    <source>
        <dbReference type="RefSeq" id="XP_028148060.1"/>
    </source>
</evidence>
<dbReference type="InParanoid" id="A0A6P7GW55"/>
<dbReference type="RefSeq" id="XP_028148060.1">
    <property type="nucleotide sequence ID" value="XM_028292259.1"/>
</dbReference>
<accession>A0A6P7GW55</accession>
<organism evidence="1">
    <name type="scientific">Diabrotica virgifera virgifera</name>
    <name type="common">western corn rootworm</name>
    <dbReference type="NCBI Taxonomy" id="50390"/>
    <lineage>
        <taxon>Eukaryota</taxon>
        <taxon>Metazoa</taxon>
        <taxon>Ecdysozoa</taxon>
        <taxon>Arthropoda</taxon>
        <taxon>Hexapoda</taxon>
        <taxon>Insecta</taxon>
        <taxon>Pterygota</taxon>
        <taxon>Neoptera</taxon>
        <taxon>Endopterygota</taxon>
        <taxon>Coleoptera</taxon>
        <taxon>Polyphaga</taxon>
        <taxon>Cucujiformia</taxon>
        <taxon>Chrysomeloidea</taxon>
        <taxon>Chrysomelidae</taxon>
        <taxon>Galerucinae</taxon>
        <taxon>Diabroticina</taxon>
        <taxon>Diabroticites</taxon>
        <taxon>Diabrotica</taxon>
    </lineage>
</organism>
<name>A0A6P7GW55_DIAVI</name>
<protein>
    <submittedName>
        <fullName evidence="1">Uncharacterized protein LOC114341457</fullName>
    </submittedName>
</protein>